<reference evidence="2" key="1">
    <citation type="submission" date="2023-03" db="EMBL/GenBank/DDBJ databases">
        <title>Massive genome expansion in bonnet fungi (Mycena s.s.) driven by repeated elements and novel gene families across ecological guilds.</title>
        <authorList>
            <consortium name="Lawrence Berkeley National Laboratory"/>
            <person name="Harder C.B."/>
            <person name="Miyauchi S."/>
            <person name="Viragh M."/>
            <person name="Kuo A."/>
            <person name="Thoen E."/>
            <person name="Andreopoulos B."/>
            <person name="Lu D."/>
            <person name="Skrede I."/>
            <person name="Drula E."/>
            <person name="Henrissat B."/>
            <person name="Morin E."/>
            <person name="Kohler A."/>
            <person name="Barry K."/>
            <person name="LaButti K."/>
            <person name="Morin E."/>
            <person name="Salamov A."/>
            <person name="Lipzen A."/>
            <person name="Mereny Z."/>
            <person name="Hegedus B."/>
            <person name="Baldrian P."/>
            <person name="Stursova M."/>
            <person name="Weitz H."/>
            <person name="Taylor A."/>
            <person name="Grigoriev I.V."/>
            <person name="Nagy L.G."/>
            <person name="Martin F."/>
            <person name="Kauserud H."/>
        </authorList>
    </citation>
    <scope>NUCLEOTIDE SEQUENCE</scope>
    <source>
        <strain evidence="2">CBHHK002</strain>
    </source>
</reference>
<dbReference type="InterPro" id="IPR055060">
    <property type="entry name" value="ACOX_C_alpha1"/>
</dbReference>
<gene>
    <name evidence="2" type="ORF">DFH08DRAFT_687354</name>
</gene>
<evidence type="ECO:0000313" key="2">
    <source>
        <dbReference type="EMBL" id="KAJ7358016.1"/>
    </source>
</evidence>
<dbReference type="InterPro" id="IPR046373">
    <property type="entry name" value="Acyl-CoA_Oxase/DH_mid-dom_sf"/>
</dbReference>
<dbReference type="GO" id="GO:0033540">
    <property type="term" value="P:fatty acid beta-oxidation using acyl-CoA oxidase"/>
    <property type="evidence" value="ECO:0007669"/>
    <property type="project" value="TreeGrafter"/>
</dbReference>
<dbReference type="AlphaFoldDB" id="A0AAD7F0E6"/>
<dbReference type="Pfam" id="PF22924">
    <property type="entry name" value="ACOX_C_alpha1"/>
    <property type="match status" value="1"/>
</dbReference>
<dbReference type="GO" id="GO:0055088">
    <property type="term" value="P:lipid homeostasis"/>
    <property type="evidence" value="ECO:0007669"/>
    <property type="project" value="TreeGrafter"/>
</dbReference>
<dbReference type="Gene3D" id="1.20.140.10">
    <property type="entry name" value="Butyryl-CoA Dehydrogenase, subunit A, domain 3"/>
    <property type="match status" value="1"/>
</dbReference>
<dbReference type="EMBL" id="JARIHO010000007">
    <property type="protein sequence ID" value="KAJ7358016.1"/>
    <property type="molecule type" value="Genomic_DNA"/>
</dbReference>
<dbReference type="PANTHER" id="PTHR10909">
    <property type="entry name" value="ELECTRON TRANSPORT OXIDOREDUCTASE"/>
    <property type="match status" value="1"/>
</dbReference>
<dbReference type="GO" id="GO:0005777">
    <property type="term" value="C:peroxisome"/>
    <property type="evidence" value="ECO:0007669"/>
    <property type="project" value="InterPro"/>
</dbReference>
<evidence type="ECO:0000313" key="3">
    <source>
        <dbReference type="Proteomes" id="UP001218218"/>
    </source>
</evidence>
<organism evidence="2 3">
    <name type="scientific">Mycena albidolilacea</name>
    <dbReference type="NCBI Taxonomy" id="1033008"/>
    <lineage>
        <taxon>Eukaryota</taxon>
        <taxon>Fungi</taxon>
        <taxon>Dikarya</taxon>
        <taxon>Basidiomycota</taxon>
        <taxon>Agaricomycotina</taxon>
        <taxon>Agaricomycetes</taxon>
        <taxon>Agaricomycetidae</taxon>
        <taxon>Agaricales</taxon>
        <taxon>Marasmiineae</taxon>
        <taxon>Mycenaceae</taxon>
        <taxon>Mycena</taxon>
    </lineage>
</organism>
<dbReference type="PANTHER" id="PTHR10909:SF382">
    <property type="entry name" value="ACYL-COENZYME A OXIDASE"/>
    <property type="match status" value="1"/>
</dbReference>
<dbReference type="InterPro" id="IPR036250">
    <property type="entry name" value="AcylCo_DH-like_C"/>
</dbReference>
<dbReference type="GO" id="GO:0005504">
    <property type="term" value="F:fatty acid binding"/>
    <property type="evidence" value="ECO:0007669"/>
    <property type="project" value="TreeGrafter"/>
</dbReference>
<proteinExistence type="predicted"/>
<dbReference type="Proteomes" id="UP001218218">
    <property type="component" value="Unassembled WGS sequence"/>
</dbReference>
<keyword evidence="3" id="KW-1185">Reference proteome</keyword>
<evidence type="ECO:0000259" key="1">
    <source>
        <dbReference type="Pfam" id="PF22924"/>
    </source>
</evidence>
<accession>A0AAD7F0E6</accession>
<dbReference type="GO" id="GO:0071949">
    <property type="term" value="F:FAD binding"/>
    <property type="evidence" value="ECO:0007669"/>
    <property type="project" value="InterPro"/>
</dbReference>
<dbReference type="InterPro" id="IPR012258">
    <property type="entry name" value="Acyl-CoA_oxidase"/>
</dbReference>
<dbReference type="GO" id="GO:0003997">
    <property type="term" value="F:acyl-CoA oxidase activity"/>
    <property type="evidence" value="ECO:0007669"/>
    <property type="project" value="InterPro"/>
</dbReference>
<dbReference type="SUPFAM" id="SSF56645">
    <property type="entry name" value="Acyl-CoA dehydrogenase NM domain-like"/>
    <property type="match status" value="1"/>
</dbReference>
<feature type="domain" description="Acyl-CoA oxidase C-alpha1" evidence="1">
    <location>
        <begin position="259"/>
        <end position="381"/>
    </location>
</feature>
<sequence>MWPTQELVQTPLFQLHNEGFPLNERIALSYKRAKAISDAYRLTVTDLLTLSPKFWQLHTDPIWAVDGAAGTLVTLQYNCCAGTLAMFARTQPEIQPTLKKVLDFDISGQFCLTEVGHGLDVFHLETTATLLPDGGFEINTPHDRAAKYMPPTAPVGVPCVAIVFARTLIRGEDCGIKPFLIELHNGKDMSPGVICKVLPQRGGSRPVNHSLTYFHNVQVPFSALLGTDAKADDPRTAFFTNISRVAVGTIAIGSLGIPALQVASAIASKYSNRRTVVDAQGVRKPIMSFQTQKIPIMSAVAQSFVMQALHHKCVSLFCNLKLDPRVRHAVASTLKLVMIEHAQTAHLTLGDRCGAQGLFEVNQLTGMHSDMRGTAIAEGDLLGISIRLGTELLLGRYSLPETTDPNSLLAKHELGLFREMRERMSEMEHHRSPEYDQIVLPELVNLVQAVGHRIAYDAAVEAKLEPYLLDMYVASCVKVDLHWYVENLGLTRREYRNMERAAVEAIYPRLDDLLARMNVDAYVTAPFTSDQKWDEYLGTLETFGLPSEK</sequence>
<name>A0AAD7F0E6_9AGAR</name>
<dbReference type="SUPFAM" id="SSF47203">
    <property type="entry name" value="Acyl-CoA dehydrogenase C-terminal domain-like"/>
    <property type="match status" value="1"/>
</dbReference>
<dbReference type="InterPro" id="IPR009100">
    <property type="entry name" value="AcylCoA_DH/oxidase_NM_dom_sf"/>
</dbReference>
<comment type="caution">
    <text evidence="2">The sequence shown here is derived from an EMBL/GenBank/DDBJ whole genome shotgun (WGS) entry which is preliminary data.</text>
</comment>
<dbReference type="Gene3D" id="2.40.110.10">
    <property type="entry name" value="Butyryl-CoA Dehydrogenase, subunit A, domain 2"/>
    <property type="match status" value="1"/>
</dbReference>
<protein>
    <submittedName>
        <fullName evidence="2">Acyl-CoA dehydrogenase NM domain-like protein</fullName>
    </submittedName>
</protein>